<evidence type="ECO:0000313" key="2">
    <source>
        <dbReference type="EMBL" id="AKE51419.1"/>
    </source>
</evidence>
<dbReference type="Gene3D" id="3.40.630.30">
    <property type="match status" value="1"/>
</dbReference>
<keyword evidence="2" id="KW-0808">Transferase</keyword>
<dbReference type="SUPFAM" id="SSF55729">
    <property type="entry name" value="Acyl-CoA N-acyltransferases (Nat)"/>
    <property type="match status" value="1"/>
</dbReference>
<gene>
    <name evidence="2" type="ORF">TQ33_0433</name>
</gene>
<protein>
    <submittedName>
        <fullName evidence="2">GCN5-related N-acetyltransferase</fullName>
    </submittedName>
</protein>
<dbReference type="InterPro" id="IPR000182">
    <property type="entry name" value="GNAT_dom"/>
</dbReference>
<accession>A0A0F6TPS9</accession>
<dbReference type="GO" id="GO:0016747">
    <property type="term" value="F:acyltransferase activity, transferring groups other than amino-acyl groups"/>
    <property type="evidence" value="ECO:0007669"/>
    <property type="project" value="InterPro"/>
</dbReference>
<dbReference type="AlphaFoldDB" id="A0A0F6TPS9"/>
<dbReference type="RefSeq" id="WP_046560612.1">
    <property type="nucleotide sequence ID" value="NZ_CP010975.1"/>
</dbReference>
<dbReference type="HOGENOM" id="CLU_013985_34_9_6"/>
<dbReference type="OrthoDB" id="9792929at2"/>
<dbReference type="Proteomes" id="UP000034071">
    <property type="component" value="Chromosome"/>
</dbReference>
<dbReference type="KEGG" id="kge:TQ33_0433"/>
<reference evidence="2 3" key="1">
    <citation type="submission" date="2015-02" db="EMBL/GenBank/DDBJ databases">
        <title>Complete genome sequence of Kangiella geojedonensis strain YCS-5T.</title>
        <authorList>
            <person name="Kim K.M."/>
        </authorList>
    </citation>
    <scope>NUCLEOTIDE SEQUENCE [LARGE SCALE GENOMIC DNA]</scope>
    <source>
        <strain evidence="2 3">YCS-5</strain>
    </source>
</reference>
<evidence type="ECO:0000313" key="3">
    <source>
        <dbReference type="Proteomes" id="UP000034071"/>
    </source>
</evidence>
<name>A0A0F6TPS9_9GAMM</name>
<feature type="domain" description="N-acetyltransferase" evidence="1">
    <location>
        <begin position="1"/>
        <end position="151"/>
    </location>
</feature>
<dbReference type="EMBL" id="CP010975">
    <property type="protein sequence ID" value="AKE51419.1"/>
    <property type="molecule type" value="Genomic_DNA"/>
</dbReference>
<sequence length="157" mass="18509">MDIRACTIDDLELLVPAFDQYRQFYRQESQVEQVREFLKSLIEEEKSKIFLSFEGDELTGFIQLYPSFSSIGLGPIWVLNDFFIFGGSDRRQIAKGLLDAAKMLCEASKAVRVEVTTRKENHRLHKIYRDYGFEKDYKYDYYFLRLSKDEPASTMLK</sequence>
<evidence type="ECO:0000259" key="1">
    <source>
        <dbReference type="PROSITE" id="PS51186"/>
    </source>
</evidence>
<dbReference type="Pfam" id="PF00583">
    <property type="entry name" value="Acetyltransf_1"/>
    <property type="match status" value="1"/>
</dbReference>
<dbReference type="STRING" id="914150.TQ33_0433"/>
<organism evidence="2 3">
    <name type="scientific">Kangiella geojedonensis</name>
    <dbReference type="NCBI Taxonomy" id="914150"/>
    <lineage>
        <taxon>Bacteria</taxon>
        <taxon>Pseudomonadati</taxon>
        <taxon>Pseudomonadota</taxon>
        <taxon>Gammaproteobacteria</taxon>
        <taxon>Kangiellales</taxon>
        <taxon>Kangiellaceae</taxon>
        <taxon>Kangiella</taxon>
    </lineage>
</organism>
<keyword evidence="3" id="KW-1185">Reference proteome</keyword>
<proteinExistence type="predicted"/>
<dbReference type="InterPro" id="IPR016181">
    <property type="entry name" value="Acyl_CoA_acyltransferase"/>
</dbReference>
<dbReference type="PROSITE" id="PS51186">
    <property type="entry name" value="GNAT"/>
    <property type="match status" value="1"/>
</dbReference>